<evidence type="ECO:0000313" key="2">
    <source>
        <dbReference type="EMBL" id="MBW8183694.1"/>
    </source>
</evidence>
<gene>
    <name evidence="2" type="ORF">K0625_08430</name>
</gene>
<evidence type="ECO:0000313" key="3">
    <source>
        <dbReference type="Proteomes" id="UP001195963"/>
    </source>
</evidence>
<proteinExistence type="predicted"/>
<feature type="region of interest" description="Disordered" evidence="1">
    <location>
        <begin position="131"/>
        <end position="165"/>
    </location>
</feature>
<keyword evidence="3" id="KW-1185">Reference proteome</keyword>
<feature type="compositionally biased region" description="Acidic residues" evidence="1">
    <location>
        <begin position="140"/>
        <end position="165"/>
    </location>
</feature>
<protein>
    <recommendedName>
        <fullName evidence="4">Phage tail protein</fullName>
    </recommendedName>
</protein>
<evidence type="ECO:0008006" key="4">
    <source>
        <dbReference type="Google" id="ProtNLM"/>
    </source>
</evidence>
<sequence>MATSLNLSRIDELKENAYSNIESYNDPDTPNALAQFTSQIKAVLLADPALLNSVPEYLPIALYDRVKFPPEAKLKWSGWIDEGIQPEWNDFKTTVAFNNADIPLVIAVRGYSETLLIESCAVLFLLENQNNTPSASKETDQDDDNDIEDDEDGYYDQYDYNEEYS</sequence>
<dbReference type="EMBL" id="JAHZST010000005">
    <property type="protein sequence ID" value="MBW8183694.1"/>
    <property type="molecule type" value="Genomic_DNA"/>
</dbReference>
<name>A0ABS7E261_9GAMM</name>
<evidence type="ECO:0000256" key="1">
    <source>
        <dbReference type="SAM" id="MobiDB-lite"/>
    </source>
</evidence>
<accession>A0ABS7E261</accession>
<reference evidence="2 3" key="1">
    <citation type="submission" date="2021-07" db="EMBL/GenBank/DDBJ databases">
        <title>Shewanella sp. nov, isolated from SCS.</title>
        <authorList>
            <person name="Cao W.R."/>
        </authorList>
    </citation>
    <scope>NUCLEOTIDE SEQUENCE [LARGE SCALE GENOMIC DNA]</scope>
    <source>
        <strain evidence="2 3">NR704-98</strain>
    </source>
</reference>
<dbReference type="RefSeq" id="WP_220109289.1">
    <property type="nucleotide sequence ID" value="NZ_JAHZST010000005.1"/>
</dbReference>
<organism evidence="2 3">
    <name type="scientific">Shewanella nanhaiensis</name>
    <dbReference type="NCBI Taxonomy" id="2864872"/>
    <lineage>
        <taxon>Bacteria</taxon>
        <taxon>Pseudomonadati</taxon>
        <taxon>Pseudomonadota</taxon>
        <taxon>Gammaproteobacteria</taxon>
        <taxon>Alteromonadales</taxon>
        <taxon>Shewanellaceae</taxon>
        <taxon>Shewanella</taxon>
    </lineage>
</organism>
<dbReference type="Proteomes" id="UP001195963">
    <property type="component" value="Unassembled WGS sequence"/>
</dbReference>
<comment type="caution">
    <text evidence="2">The sequence shown here is derived from an EMBL/GenBank/DDBJ whole genome shotgun (WGS) entry which is preliminary data.</text>
</comment>